<keyword evidence="2" id="KW-0812">Transmembrane</keyword>
<comment type="similarity">
    <text evidence="1">Belongs to the peptidase A24 family.</text>
</comment>
<feature type="domain" description="Prepilin type IV endopeptidase peptidase" evidence="3">
    <location>
        <begin position="5"/>
        <end position="107"/>
    </location>
</feature>
<dbReference type="AlphaFoldDB" id="A0A292YEG3"/>
<dbReference type="InterPro" id="IPR050882">
    <property type="entry name" value="Prepilin_peptidase/N-MTase"/>
</dbReference>
<protein>
    <submittedName>
        <fullName evidence="4">Peptidase A24</fullName>
    </submittedName>
</protein>
<dbReference type="EMBL" id="BDUF01000101">
    <property type="protein sequence ID" value="GAX91532.1"/>
    <property type="molecule type" value="Genomic_DNA"/>
</dbReference>
<dbReference type="Gene3D" id="1.20.120.1220">
    <property type="match status" value="1"/>
</dbReference>
<evidence type="ECO:0000313" key="5">
    <source>
        <dbReference type="Proteomes" id="UP000217785"/>
    </source>
</evidence>
<dbReference type="Proteomes" id="UP000217785">
    <property type="component" value="Unassembled WGS sequence"/>
</dbReference>
<reference evidence="5" key="1">
    <citation type="submission" date="2017-07" db="EMBL/GenBank/DDBJ databases">
        <title>Draft genome sequence of Effusibacillus lacus strain skLN1.</title>
        <authorList>
            <person name="Watanabe M."/>
            <person name="Kojima H."/>
            <person name="Fukui M."/>
        </authorList>
    </citation>
    <scope>NUCLEOTIDE SEQUENCE [LARGE SCALE GENOMIC DNA]</scope>
    <source>
        <strain evidence="5">skLN1</strain>
    </source>
</reference>
<keyword evidence="2" id="KW-1133">Transmembrane helix</keyword>
<feature type="transmembrane region" description="Helical" evidence="2">
    <location>
        <begin position="148"/>
        <end position="166"/>
    </location>
</feature>
<dbReference type="Pfam" id="PF01478">
    <property type="entry name" value="Peptidase_A24"/>
    <property type="match status" value="1"/>
</dbReference>
<dbReference type="OrthoDB" id="5508079at2"/>
<dbReference type="RefSeq" id="WP_096183432.1">
    <property type="nucleotide sequence ID" value="NZ_BDUF01000101.1"/>
</dbReference>
<evidence type="ECO:0000256" key="2">
    <source>
        <dbReference type="SAM" id="Phobius"/>
    </source>
</evidence>
<comment type="caution">
    <text evidence="4">The sequence shown here is derived from an EMBL/GenBank/DDBJ whole genome shotgun (WGS) entry which is preliminary data.</text>
</comment>
<feature type="transmembrane region" description="Helical" evidence="2">
    <location>
        <begin position="48"/>
        <end position="68"/>
    </location>
</feature>
<dbReference type="GO" id="GO:0005886">
    <property type="term" value="C:plasma membrane"/>
    <property type="evidence" value="ECO:0007669"/>
    <property type="project" value="TreeGrafter"/>
</dbReference>
<keyword evidence="5" id="KW-1185">Reference proteome</keyword>
<feature type="transmembrane region" description="Helical" evidence="2">
    <location>
        <begin position="23"/>
        <end position="41"/>
    </location>
</feature>
<feature type="transmembrane region" description="Helical" evidence="2">
    <location>
        <begin position="88"/>
        <end position="112"/>
    </location>
</feature>
<organism evidence="4 5">
    <name type="scientific">Effusibacillus lacus</name>
    <dbReference type="NCBI Taxonomy" id="1348429"/>
    <lineage>
        <taxon>Bacteria</taxon>
        <taxon>Bacillati</taxon>
        <taxon>Bacillota</taxon>
        <taxon>Bacilli</taxon>
        <taxon>Bacillales</taxon>
        <taxon>Alicyclobacillaceae</taxon>
        <taxon>Effusibacillus</taxon>
    </lineage>
</organism>
<evidence type="ECO:0000256" key="1">
    <source>
        <dbReference type="ARBA" id="ARBA00005801"/>
    </source>
</evidence>
<evidence type="ECO:0000259" key="3">
    <source>
        <dbReference type="Pfam" id="PF01478"/>
    </source>
</evidence>
<name>A0A292YEG3_9BACL</name>
<gene>
    <name evidence="4" type="ORF">EFBL_3222</name>
</gene>
<keyword evidence="2" id="KW-0472">Membrane</keyword>
<proteinExistence type="inferred from homology"/>
<dbReference type="GO" id="GO:0006465">
    <property type="term" value="P:signal peptide processing"/>
    <property type="evidence" value="ECO:0007669"/>
    <property type="project" value="TreeGrafter"/>
</dbReference>
<sequence length="168" mass="17789">MEDYVLGAGLLISLVTDLRSRKILNVVTLPVIGIAVVYHTVVSGWDGLVFSVSGLLFGFGLLFIPYLLGGMGAGDVKLLAAIGSLKGAAFVFSSFLYTCLIGGVISLIILAVRKQLGKSMHRIGHALVCMRGSAESFNVLEKSELHHAFPYGVAIVLGSLSAYLWGGF</sequence>
<dbReference type="PANTHER" id="PTHR30487:SF0">
    <property type="entry name" value="PREPILIN LEADER PEPTIDASE_N-METHYLTRANSFERASE-RELATED"/>
    <property type="match status" value="1"/>
</dbReference>
<accession>A0A292YEG3</accession>
<evidence type="ECO:0000313" key="4">
    <source>
        <dbReference type="EMBL" id="GAX91532.1"/>
    </source>
</evidence>
<dbReference type="PANTHER" id="PTHR30487">
    <property type="entry name" value="TYPE 4 PREPILIN-LIKE PROTEINS LEADER PEPTIDE-PROCESSING ENZYME"/>
    <property type="match status" value="1"/>
</dbReference>
<dbReference type="GO" id="GO:0004190">
    <property type="term" value="F:aspartic-type endopeptidase activity"/>
    <property type="evidence" value="ECO:0007669"/>
    <property type="project" value="InterPro"/>
</dbReference>
<dbReference type="InterPro" id="IPR000045">
    <property type="entry name" value="Prepilin_IV_endopep_pep"/>
</dbReference>